<gene>
    <name evidence="1" type="ORF">SAMN05421545_1777</name>
</gene>
<dbReference type="RefSeq" id="WP_076421805.1">
    <property type="nucleotide sequence ID" value="NZ_FTNM01000002.1"/>
</dbReference>
<name>A0A1N6WVJ8_9BACT</name>
<evidence type="ECO:0000313" key="1">
    <source>
        <dbReference type="EMBL" id="SIQ94016.1"/>
    </source>
</evidence>
<dbReference type="Pfam" id="PF03301">
    <property type="entry name" value="Trp_dioxygenase"/>
    <property type="match status" value="1"/>
</dbReference>
<keyword evidence="2" id="KW-1185">Reference proteome</keyword>
<dbReference type="STRING" id="1077936.SAMN05421545_1777"/>
<dbReference type="GO" id="GO:0019442">
    <property type="term" value="P:L-tryptophan catabolic process to acetyl-CoA"/>
    <property type="evidence" value="ECO:0007669"/>
    <property type="project" value="TreeGrafter"/>
</dbReference>
<dbReference type="PANTHER" id="PTHR10138">
    <property type="entry name" value="TRYPTOPHAN 2,3-DIOXYGENASE"/>
    <property type="match status" value="1"/>
</dbReference>
<dbReference type="SUPFAM" id="SSF140959">
    <property type="entry name" value="Indolic compounds 2,3-dioxygenase-like"/>
    <property type="match status" value="1"/>
</dbReference>
<dbReference type="PANTHER" id="PTHR10138:SF0">
    <property type="entry name" value="TRYPTOPHAN 2,3-DIOXYGENASE"/>
    <property type="match status" value="1"/>
</dbReference>
<sequence length="322" mass="38422">MEQQPFKPEVLEQLRRLEAKYVPLGQDLAAYLEGLYYTDYLNYWDYIHLDTLLSLQNPRTTIPDEKIFIMYHQITELYFKLCLEEYRQIGEDKVITGEMLFKRLKRINRYFENLIDSFDVMVDGMDPKQFLQFRMALMPASGFQSVQYRMIEIASTELRNLTDKEKRKALGLQSTHEELMGCIYWKEGATEVSSGAKTLTLIRFEEKYTQQLIQFARQYEHMNVWAVYKRLSEEEQQNPRLIRQLRELDSNVNVNWPLMHYKSAVRYLQRDPEVIAATGGTNWQKYLPPKFQKRIFYPELWSEEELGNWGKGWVEKVLNGDV</sequence>
<dbReference type="GO" id="GO:0046872">
    <property type="term" value="F:metal ion binding"/>
    <property type="evidence" value="ECO:0007669"/>
    <property type="project" value="InterPro"/>
</dbReference>
<dbReference type="GO" id="GO:0020037">
    <property type="term" value="F:heme binding"/>
    <property type="evidence" value="ECO:0007669"/>
    <property type="project" value="InterPro"/>
</dbReference>
<dbReference type="AlphaFoldDB" id="A0A1N6WVJ8"/>
<dbReference type="GO" id="GO:0004833">
    <property type="term" value="F:L-tryptophan 2,3-dioxygenase activity"/>
    <property type="evidence" value="ECO:0007669"/>
    <property type="project" value="InterPro"/>
</dbReference>
<proteinExistence type="predicted"/>
<dbReference type="GO" id="GO:0019441">
    <property type="term" value="P:L-tryptophan catabolic process to kynurenine"/>
    <property type="evidence" value="ECO:0007669"/>
    <property type="project" value="InterPro"/>
</dbReference>
<keyword evidence="1" id="KW-0560">Oxidoreductase</keyword>
<keyword evidence="1" id="KW-0223">Dioxygenase</keyword>
<dbReference type="Gene3D" id="1.20.58.480">
    <property type="match status" value="1"/>
</dbReference>
<protein>
    <submittedName>
        <fullName evidence="1">Tryptophan 2,3-dioxygenase apoenzyme</fullName>
    </submittedName>
</protein>
<organism evidence="1 2">
    <name type="scientific">Pontibacter lucknowensis</name>
    <dbReference type="NCBI Taxonomy" id="1077936"/>
    <lineage>
        <taxon>Bacteria</taxon>
        <taxon>Pseudomonadati</taxon>
        <taxon>Bacteroidota</taxon>
        <taxon>Cytophagia</taxon>
        <taxon>Cytophagales</taxon>
        <taxon>Hymenobacteraceae</taxon>
        <taxon>Pontibacter</taxon>
    </lineage>
</organism>
<dbReference type="OrthoDB" id="9776847at2"/>
<dbReference type="InterPro" id="IPR037217">
    <property type="entry name" value="Trp/Indoleamine_2_3_dOase-like"/>
</dbReference>
<evidence type="ECO:0000313" key="2">
    <source>
        <dbReference type="Proteomes" id="UP000185924"/>
    </source>
</evidence>
<dbReference type="EMBL" id="FTNM01000002">
    <property type="protein sequence ID" value="SIQ94016.1"/>
    <property type="molecule type" value="Genomic_DNA"/>
</dbReference>
<reference evidence="2" key="1">
    <citation type="submission" date="2017-01" db="EMBL/GenBank/DDBJ databases">
        <authorList>
            <person name="Varghese N."/>
            <person name="Submissions S."/>
        </authorList>
    </citation>
    <scope>NUCLEOTIDE SEQUENCE [LARGE SCALE GENOMIC DNA]</scope>
    <source>
        <strain evidence="2">DM9</strain>
    </source>
</reference>
<dbReference type="InterPro" id="IPR004981">
    <property type="entry name" value="Trp_2_3_dOase"/>
</dbReference>
<dbReference type="Proteomes" id="UP000185924">
    <property type="component" value="Unassembled WGS sequence"/>
</dbReference>
<accession>A0A1N6WVJ8</accession>